<keyword evidence="3" id="KW-1185">Reference proteome</keyword>
<dbReference type="RefSeq" id="WP_380773184.1">
    <property type="nucleotide sequence ID" value="NZ_JBHUEO010000015.1"/>
</dbReference>
<gene>
    <name evidence="2" type="ORF">ACFSCZ_07305</name>
</gene>
<name>A0ABW4KG85_9BACI</name>
<evidence type="ECO:0000256" key="1">
    <source>
        <dbReference type="SAM" id="MobiDB-lite"/>
    </source>
</evidence>
<feature type="compositionally biased region" description="Basic and acidic residues" evidence="1">
    <location>
        <begin position="26"/>
        <end position="47"/>
    </location>
</feature>
<proteinExistence type="predicted"/>
<protein>
    <submittedName>
        <fullName evidence="2">Uncharacterized protein</fullName>
    </submittedName>
</protein>
<dbReference type="Proteomes" id="UP001597301">
    <property type="component" value="Unassembled WGS sequence"/>
</dbReference>
<evidence type="ECO:0000313" key="3">
    <source>
        <dbReference type="Proteomes" id="UP001597301"/>
    </source>
</evidence>
<dbReference type="EMBL" id="JBHUEO010000015">
    <property type="protein sequence ID" value="MFD1706561.1"/>
    <property type="molecule type" value="Genomic_DNA"/>
</dbReference>
<accession>A0ABW4KG85</accession>
<reference evidence="3" key="1">
    <citation type="journal article" date="2019" name="Int. J. Syst. Evol. Microbiol.">
        <title>The Global Catalogue of Microorganisms (GCM) 10K type strain sequencing project: providing services to taxonomists for standard genome sequencing and annotation.</title>
        <authorList>
            <consortium name="The Broad Institute Genomics Platform"/>
            <consortium name="The Broad Institute Genome Sequencing Center for Infectious Disease"/>
            <person name="Wu L."/>
            <person name="Ma J."/>
        </authorList>
    </citation>
    <scope>NUCLEOTIDE SEQUENCE [LARGE SCALE GENOMIC DNA]</scope>
    <source>
        <strain evidence="3">CGMCC 1.12295</strain>
    </source>
</reference>
<organism evidence="2 3">
    <name type="scientific">Siminovitchia sediminis</name>
    <dbReference type="NCBI Taxonomy" id="1274353"/>
    <lineage>
        <taxon>Bacteria</taxon>
        <taxon>Bacillati</taxon>
        <taxon>Bacillota</taxon>
        <taxon>Bacilli</taxon>
        <taxon>Bacillales</taxon>
        <taxon>Bacillaceae</taxon>
        <taxon>Siminovitchia</taxon>
    </lineage>
</organism>
<sequence length="47" mass="5519">MSNLHGGGRIKKPRFKQPIPPRRLAKRDQCGDKAKEQRNKLKDEFLM</sequence>
<evidence type="ECO:0000313" key="2">
    <source>
        <dbReference type="EMBL" id="MFD1706561.1"/>
    </source>
</evidence>
<comment type="caution">
    <text evidence="2">The sequence shown here is derived from an EMBL/GenBank/DDBJ whole genome shotgun (WGS) entry which is preliminary data.</text>
</comment>
<feature type="region of interest" description="Disordered" evidence="1">
    <location>
        <begin position="1"/>
        <end position="47"/>
    </location>
</feature>